<feature type="compositionally biased region" description="Polar residues" evidence="5">
    <location>
        <begin position="1235"/>
        <end position="1246"/>
    </location>
</feature>
<dbReference type="InterPro" id="IPR019786">
    <property type="entry name" value="Zinc_finger_PHD-type_CS"/>
</dbReference>
<dbReference type="VEuPathDB" id="VectorBase:CSON012045"/>
<reference evidence="8" key="1">
    <citation type="submission" date="2018-04" db="EMBL/GenBank/DDBJ databases">
        <authorList>
            <person name="Go L.Y."/>
            <person name="Mitchell J.A."/>
        </authorList>
    </citation>
    <scope>NUCLEOTIDE SEQUENCE</scope>
    <source>
        <tissue evidence="8">Whole organism</tissue>
    </source>
</reference>
<feature type="compositionally biased region" description="Polar residues" evidence="5">
    <location>
        <begin position="800"/>
        <end position="824"/>
    </location>
</feature>
<evidence type="ECO:0000256" key="5">
    <source>
        <dbReference type="SAM" id="MobiDB-lite"/>
    </source>
</evidence>
<dbReference type="SMART" id="SM00249">
    <property type="entry name" value="PHD"/>
    <property type="match status" value="5"/>
</dbReference>
<feature type="compositionally biased region" description="Polar residues" evidence="5">
    <location>
        <begin position="850"/>
        <end position="862"/>
    </location>
</feature>
<evidence type="ECO:0000259" key="7">
    <source>
        <dbReference type="PROSITE" id="PS51805"/>
    </source>
</evidence>
<dbReference type="Pfam" id="PF00628">
    <property type="entry name" value="PHD"/>
    <property type="match status" value="4"/>
</dbReference>
<evidence type="ECO:0000259" key="6">
    <source>
        <dbReference type="PROSITE" id="PS50016"/>
    </source>
</evidence>
<evidence type="ECO:0000256" key="1">
    <source>
        <dbReference type="ARBA" id="ARBA00022723"/>
    </source>
</evidence>
<dbReference type="Gene3D" id="2.30.30.1150">
    <property type="match status" value="2"/>
</dbReference>
<feature type="compositionally biased region" description="Basic residues" evidence="5">
    <location>
        <begin position="833"/>
        <end position="842"/>
    </location>
</feature>
<sequence length="1312" mass="145813">MEPRRKERRLAALNNHLTTQTLLDFDLDEESSDSDFLPPEQDDSDNEFNSEDDDGDGSKSGGSESDDESSGSDLEDLLVETRDKKTTKSADDEATINLLSILETKRDESHETKVAIPRKPICCVCLGDRSDDSNEIVECDNCGVTVHEGCYGITESNSISSTASSCSTEPWFCEACRADLTDLDCELCPNKGGVFKETDCGRWVHLVCALYAPGVAFGDVDSLSNVTLFEMQYNRWGAKTCSLCEDSRFAQTGVCIGCDAGMCKTYFHVTCAQAAGFLSETHFEEVDPFYAHCKMHSDKTLVKKRKRNFYTWKLQHEQCVKERESKKSEIATNMAQQRIERKLKKHRGKYLQTKANKPEPWVPTQKMPRLLQSSASAVRTLIKKTELMGINAAAMEFEQAQIATLTEINKKWHIPPAFSVEFVGYYLDRTNRMEDIKKRLHEQISLNRRLLEEQQTLRNKYNDILKSNDNVTEKNYKLKTTIEKLHYQILALCPNKQLTVVDNIGKPVTVPKAISSPVSPPIRRTAVPTAAALKMGVGFPLSNFVSVGHGEMNGRVLSTQASTSSGTPTKALVDSSGIVLNECGICKKMNDQHLLAKCDTCKLFYHLGCLNPPLTRHPKKCKLYGWQCSECDKSDDDFKPEIIPKQPRRSRIRYSKDGQILPADFDESLTDFRSGSEKSKSGTNTPRQIKSPRKSDAMKMTNGPTKIEHTNGPTTKEEPEVTITPIMTSENSKEAKARKRKSYTPKQISKQKRMSNVSSTTNELVIDLTPKSPNSTPLDLSRQAVVSPTKRSPKIKMSVSLDNQKYSSELVPNSTPTSPINNIPEQEKADHKPSKKKGRKKKNSLENESHALSASQQPSTSLVSPEMLLTSTSPSFLSKNSLFNAESITQAAAVSTSVTPVVMINGNNGSETGSHKPKKKHKEKHRNKNGIDSEASTSKEHKIKRKRKKKHLDMEKPLVESSIAPPVPSQNHVSATLVEQPRIKIKFKAIPRPAGQPITDSMPQLFYVPSDSNDPPPVLPLLSQTNSVELHEETNALPSSIPTSPIRKKVVNQNKSPRGIKRKSTSALENDRKSLQTSSSIPPQANSSATLAEGLCDVCQLAGTAQNLVRCDDCLKYYHFHCLDPPLKKSPKRRGYSWNCSDCYPTFKAIPRPAGQPITDSMPQLFYVPSDSNDPPPVLPLLSQTNSVELHEGTNALPSSIPTSPIRKKVVNQNKSPRGIKRKSTSALENDRKSLQTSSSIPPQANSSATLAEGLCDVCQLAGTAQNLVRCDDCLKYYHFHCLDPPLKKSPKRRGYSWNCSDCYPTDTENKK</sequence>
<dbReference type="EMBL" id="UFQT01000550">
    <property type="protein sequence ID" value="SSX25189.1"/>
    <property type="molecule type" value="Genomic_DNA"/>
</dbReference>
<feature type="compositionally biased region" description="Polar residues" evidence="5">
    <location>
        <begin position="754"/>
        <end position="763"/>
    </location>
</feature>
<dbReference type="InterPro" id="IPR001965">
    <property type="entry name" value="Znf_PHD"/>
</dbReference>
<feature type="compositionally biased region" description="Basic residues" evidence="5">
    <location>
        <begin position="736"/>
        <end position="753"/>
    </location>
</feature>
<evidence type="ECO:0000256" key="2">
    <source>
        <dbReference type="ARBA" id="ARBA00022771"/>
    </source>
</evidence>
<feature type="compositionally biased region" description="Polar residues" evidence="5">
    <location>
        <begin position="771"/>
        <end position="790"/>
    </location>
</feature>
<dbReference type="PROSITE" id="PS50016">
    <property type="entry name" value="ZF_PHD_2"/>
    <property type="match status" value="4"/>
</dbReference>
<name>A0A336KIS5_CULSO</name>
<dbReference type="CDD" id="cd15562">
    <property type="entry name" value="PHD2_PHF14"/>
    <property type="match status" value="1"/>
</dbReference>
<feature type="domain" description="PHD-type" evidence="7">
    <location>
        <begin position="182"/>
        <end position="297"/>
    </location>
</feature>
<dbReference type="InterPro" id="IPR050701">
    <property type="entry name" value="Histone_Mod_Regulator"/>
</dbReference>
<evidence type="ECO:0000256" key="4">
    <source>
        <dbReference type="PROSITE-ProRule" id="PRU00146"/>
    </source>
</evidence>
<feature type="compositionally biased region" description="Acidic residues" evidence="5">
    <location>
        <begin position="40"/>
        <end position="55"/>
    </location>
</feature>
<dbReference type="InterPro" id="IPR034732">
    <property type="entry name" value="EPHD"/>
</dbReference>
<dbReference type="OMA" id="KCGVAVH"/>
<dbReference type="PANTHER" id="PTHR13793">
    <property type="entry name" value="PHD FINGER PROTEINS"/>
    <property type="match status" value="1"/>
</dbReference>
<proteinExistence type="predicted"/>
<feature type="compositionally biased region" description="Basic residues" evidence="5">
    <location>
        <begin position="941"/>
        <end position="951"/>
    </location>
</feature>
<dbReference type="CDD" id="cd15674">
    <property type="entry name" value="ePHD_PHF14"/>
    <property type="match status" value="1"/>
</dbReference>
<dbReference type="Pfam" id="PF13832">
    <property type="entry name" value="zf-HC5HC2H_2"/>
    <property type="match status" value="1"/>
</dbReference>
<dbReference type="EMBL" id="UFQS01000550">
    <property type="protein sequence ID" value="SSX04826.1"/>
    <property type="molecule type" value="Genomic_DNA"/>
</dbReference>
<dbReference type="PANTHER" id="PTHR13793:SF150">
    <property type="entry name" value="PHD FINGER PROTEIN 14"/>
    <property type="match status" value="1"/>
</dbReference>
<feature type="region of interest" description="Disordered" evidence="5">
    <location>
        <begin position="1210"/>
        <end position="1246"/>
    </location>
</feature>
<dbReference type="CDD" id="cd15563">
    <property type="entry name" value="PHD3_PHF14"/>
    <property type="match status" value="2"/>
</dbReference>
<dbReference type="CDD" id="cd15561">
    <property type="entry name" value="PHD1_PHF14"/>
    <property type="match status" value="1"/>
</dbReference>
<feature type="domain" description="PHD-type" evidence="6">
    <location>
        <begin position="119"/>
        <end position="179"/>
    </location>
</feature>
<feature type="compositionally biased region" description="Polar residues" evidence="5">
    <location>
        <begin position="1075"/>
        <end position="1086"/>
    </location>
</feature>
<keyword evidence="2 4" id="KW-0863">Zinc-finger</keyword>
<dbReference type="Gene3D" id="3.30.40.10">
    <property type="entry name" value="Zinc/RING finger domain, C3HC4 (zinc finger)"/>
    <property type="match status" value="3"/>
</dbReference>
<feature type="region of interest" description="Disordered" evidence="5">
    <location>
        <begin position="905"/>
        <end position="970"/>
    </location>
</feature>
<evidence type="ECO:0000313" key="9">
    <source>
        <dbReference type="EMBL" id="SSX25189.1"/>
    </source>
</evidence>
<keyword evidence="3" id="KW-0862">Zinc</keyword>
<dbReference type="SMART" id="SM00184">
    <property type="entry name" value="RING"/>
    <property type="match status" value="5"/>
</dbReference>
<feature type="domain" description="PHD-type" evidence="6">
    <location>
        <begin position="1253"/>
        <end position="1306"/>
    </location>
</feature>
<dbReference type="InterPro" id="IPR011011">
    <property type="entry name" value="Znf_FYVE_PHD"/>
</dbReference>
<feature type="region of interest" description="Disordered" evidence="5">
    <location>
        <begin position="1034"/>
        <end position="1086"/>
    </location>
</feature>
<dbReference type="InterPro" id="IPR001841">
    <property type="entry name" value="Znf_RING"/>
</dbReference>
<dbReference type="GO" id="GO:0008270">
    <property type="term" value="F:zinc ion binding"/>
    <property type="evidence" value="ECO:0007669"/>
    <property type="project" value="UniProtKB-KW"/>
</dbReference>
<dbReference type="GO" id="GO:0006357">
    <property type="term" value="P:regulation of transcription by RNA polymerase II"/>
    <property type="evidence" value="ECO:0007669"/>
    <property type="project" value="TreeGrafter"/>
</dbReference>
<organism evidence="8">
    <name type="scientific">Culicoides sonorensis</name>
    <name type="common">Biting midge</name>
    <dbReference type="NCBI Taxonomy" id="179676"/>
    <lineage>
        <taxon>Eukaryota</taxon>
        <taxon>Metazoa</taxon>
        <taxon>Ecdysozoa</taxon>
        <taxon>Arthropoda</taxon>
        <taxon>Hexapoda</taxon>
        <taxon>Insecta</taxon>
        <taxon>Pterygota</taxon>
        <taxon>Neoptera</taxon>
        <taxon>Endopterygota</taxon>
        <taxon>Diptera</taxon>
        <taxon>Nematocera</taxon>
        <taxon>Chironomoidea</taxon>
        <taxon>Ceratopogonidae</taxon>
        <taxon>Ceratopogoninae</taxon>
        <taxon>Culicoides</taxon>
        <taxon>Monoculicoides</taxon>
    </lineage>
</organism>
<evidence type="ECO:0000313" key="8">
    <source>
        <dbReference type="EMBL" id="SSX04826.1"/>
    </source>
</evidence>
<evidence type="ECO:0000256" key="3">
    <source>
        <dbReference type="ARBA" id="ARBA00022833"/>
    </source>
</evidence>
<feature type="domain" description="PHD-type" evidence="6">
    <location>
        <begin position="1093"/>
        <end position="1146"/>
    </location>
</feature>
<dbReference type="PROSITE" id="PS01359">
    <property type="entry name" value="ZF_PHD_1"/>
    <property type="match status" value="2"/>
</dbReference>
<dbReference type="SUPFAM" id="SSF57903">
    <property type="entry name" value="FYVE/PHD zinc finger"/>
    <property type="match status" value="4"/>
</dbReference>
<feature type="compositionally biased region" description="Basic residues" evidence="5">
    <location>
        <begin position="915"/>
        <end position="928"/>
    </location>
</feature>
<dbReference type="PROSITE" id="PS51805">
    <property type="entry name" value="EPHD"/>
    <property type="match status" value="1"/>
</dbReference>
<dbReference type="InterPro" id="IPR013083">
    <property type="entry name" value="Znf_RING/FYVE/PHD"/>
</dbReference>
<feature type="region of interest" description="Disordered" evidence="5">
    <location>
        <begin position="23"/>
        <end position="75"/>
    </location>
</feature>
<feature type="region of interest" description="Disordered" evidence="5">
    <location>
        <begin position="637"/>
        <end position="862"/>
    </location>
</feature>
<reference evidence="9" key="2">
    <citation type="submission" date="2018-07" db="EMBL/GenBank/DDBJ databases">
        <authorList>
            <person name="Quirk P.G."/>
            <person name="Krulwich T.A."/>
        </authorList>
    </citation>
    <scope>NUCLEOTIDE SEQUENCE</scope>
</reference>
<protein>
    <submittedName>
        <fullName evidence="8">CSON012045 protein</fullName>
    </submittedName>
</protein>
<accession>A0A336KIS5</accession>
<gene>
    <name evidence="8" type="primary">CSON012045</name>
</gene>
<feature type="domain" description="PHD-type" evidence="6">
    <location>
        <begin position="580"/>
        <end position="634"/>
    </location>
</feature>
<feature type="compositionally biased region" description="Acidic residues" evidence="5">
    <location>
        <begin position="64"/>
        <end position="75"/>
    </location>
</feature>
<keyword evidence="1" id="KW-0479">Metal-binding</keyword>
<dbReference type="InterPro" id="IPR019787">
    <property type="entry name" value="Znf_PHD-finger"/>
</dbReference>